<accession>A0A1R3K847</accession>
<dbReference type="InterPro" id="IPR025558">
    <property type="entry name" value="DUF4283"/>
</dbReference>
<dbReference type="InterPro" id="IPR025836">
    <property type="entry name" value="Zn_knuckle_CX2CX4HX4C"/>
</dbReference>
<organism evidence="4 5">
    <name type="scientific">Corchorus olitorius</name>
    <dbReference type="NCBI Taxonomy" id="93759"/>
    <lineage>
        <taxon>Eukaryota</taxon>
        <taxon>Viridiplantae</taxon>
        <taxon>Streptophyta</taxon>
        <taxon>Embryophyta</taxon>
        <taxon>Tracheophyta</taxon>
        <taxon>Spermatophyta</taxon>
        <taxon>Magnoliopsida</taxon>
        <taxon>eudicotyledons</taxon>
        <taxon>Gunneridae</taxon>
        <taxon>Pentapetalae</taxon>
        <taxon>rosids</taxon>
        <taxon>malvids</taxon>
        <taxon>Malvales</taxon>
        <taxon>Malvaceae</taxon>
        <taxon>Grewioideae</taxon>
        <taxon>Apeibeae</taxon>
        <taxon>Corchorus</taxon>
    </lineage>
</organism>
<feature type="region of interest" description="Disordered" evidence="1">
    <location>
        <begin position="379"/>
        <end position="424"/>
    </location>
</feature>
<name>A0A1R3K847_9ROSI</name>
<dbReference type="OrthoDB" id="1707487at2759"/>
<evidence type="ECO:0000256" key="1">
    <source>
        <dbReference type="SAM" id="MobiDB-lite"/>
    </source>
</evidence>
<feature type="compositionally biased region" description="Low complexity" evidence="1">
    <location>
        <begin position="380"/>
        <end position="392"/>
    </location>
</feature>
<reference evidence="5" key="1">
    <citation type="submission" date="2013-09" db="EMBL/GenBank/DDBJ databases">
        <title>Corchorus olitorius genome sequencing.</title>
        <authorList>
            <person name="Alam M."/>
            <person name="Haque M.S."/>
            <person name="Islam M.S."/>
            <person name="Emdad E.M."/>
            <person name="Islam M.M."/>
            <person name="Ahmed B."/>
            <person name="Halim A."/>
            <person name="Hossen Q.M.M."/>
            <person name="Hossain M.Z."/>
            <person name="Ahmed R."/>
            <person name="Khan M.M."/>
            <person name="Islam R."/>
            <person name="Rashid M.M."/>
            <person name="Khan S.A."/>
            <person name="Rahman M.S."/>
            <person name="Alam M."/>
            <person name="Yahiya A.S."/>
            <person name="Khan M.S."/>
            <person name="Azam M.S."/>
            <person name="Haque T."/>
            <person name="Lashkar M.Z.H."/>
            <person name="Akhand A.I."/>
            <person name="Morshed G."/>
            <person name="Roy S."/>
            <person name="Uddin K.S."/>
            <person name="Rabeya T."/>
            <person name="Hossain A.S."/>
            <person name="Chowdhury A."/>
            <person name="Snigdha A.R."/>
            <person name="Mortoza M.S."/>
            <person name="Matin S.A."/>
            <person name="Hoque S.M.E."/>
            <person name="Islam M.K."/>
            <person name="Roy D.K."/>
            <person name="Haider R."/>
            <person name="Moosa M.M."/>
            <person name="Elias S.M."/>
            <person name="Hasan A.M."/>
            <person name="Jahan S."/>
            <person name="Shafiuddin M."/>
            <person name="Mahmood N."/>
            <person name="Shommy N.S."/>
        </authorList>
    </citation>
    <scope>NUCLEOTIDE SEQUENCE [LARGE SCALE GENOMIC DNA]</scope>
    <source>
        <strain evidence="5">cv. O-4</strain>
    </source>
</reference>
<comment type="caution">
    <text evidence="4">The sequence shown here is derived from an EMBL/GenBank/DDBJ whole genome shotgun (WGS) entry which is preliminary data.</text>
</comment>
<proteinExistence type="predicted"/>
<dbReference type="Pfam" id="PF14392">
    <property type="entry name" value="zf-CCHC_4"/>
    <property type="match status" value="1"/>
</dbReference>
<dbReference type="Pfam" id="PF14111">
    <property type="entry name" value="DUF4283"/>
    <property type="match status" value="1"/>
</dbReference>
<gene>
    <name evidence="4" type="ORF">COLO4_10561</name>
</gene>
<sequence>MAEGLSALWENFNLTKEETMEMAVNHTMVAESLAEGKLCLIGKLLSRRAVNIDVMRNVLHMVWKLSGGLQVREIGEKLYIFQFESEVEKERVYQQGPWNFNKALLVLKNYDAFISVEEIKLEWCAFWIQVHDLPLGFMTESVGKAIGDSFGEVIEIDTCGDKVAWGKFLRIRACLNVNKPLRRGMILTAPNGGKILVSFRYEKLPDFCYVCGCLNHTENECEKAVIMRRDSGKVKKEYGPWLRAEVPRSNTLKFDGPGISETRTGKEKDFDQTVTSKQVIQRVGKEVGMEAGAKFKQGMLLMKDDFIHERPNDSQADNIGLIAANKGLNVTYKEGEMMETEVEKEPKTLLCSVPTTDPNQKLIEDQARLRENSFVFKAKNASNNSGGESNNGKRWKRAARSTDGSNRAHQSMKISGTKRAGSKGAGISASCSGLMVDEWGNIFEGDYGENSNLFYGIFQLE</sequence>
<protein>
    <recommendedName>
        <fullName evidence="6">DUF4283 domain-containing protein</fullName>
    </recommendedName>
</protein>
<dbReference type="EMBL" id="AWUE01014531">
    <property type="protein sequence ID" value="OMP03234.1"/>
    <property type="molecule type" value="Genomic_DNA"/>
</dbReference>
<feature type="compositionally biased region" description="Polar residues" evidence="1">
    <location>
        <begin position="402"/>
        <end position="414"/>
    </location>
</feature>
<evidence type="ECO:0000259" key="3">
    <source>
        <dbReference type="Pfam" id="PF14392"/>
    </source>
</evidence>
<dbReference type="PANTHER" id="PTHR31286:SF167">
    <property type="entry name" value="OS09G0268800 PROTEIN"/>
    <property type="match status" value="1"/>
</dbReference>
<dbReference type="Proteomes" id="UP000187203">
    <property type="component" value="Unassembled WGS sequence"/>
</dbReference>
<evidence type="ECO:0000313" key="5">
    <source>
        <dbReference type="Proteomes" id="UP000187203"/>
    </source>
</evidence>
<evidence type="ECO:0000259" key="2">
    <source>
        <dbReference type="Pfam" id="PF14111"/>
    </source>
</evidence>
<dbReference type="PANTHER" id="PTHR31286">
    <property type="entry name" value="GLYCINE-RICH CELL WALL STRUCTURAL PROTEIN 1.8-LIKE"/>
    <property type="match status" value="1"/>
</dbReference>
<dbReference type="InterPro" id="IPR040256">
    <property type="entry name" value="At4g02000-like"/>
</dbReference>
<feature type="domain" description="Zinc knuckle CX2CX4HX4C" evidence="3">
    <location>
        <begin position="176"/>
        <end position="223"/>
    </location>
</feature>
<dbReference type="STRING" id="93759.A0A1R3K847"/>
<keyword evidence="5" id="KW-1185">Reference proteome</keyword>
<feature type="domain" description="DUF4283" evidence="2">
    <location>
        <begin position="37"/>
        <end position="117"/>
    </location>
</feature>
<dbReference type="AlphaFoldDB" id="A0A1R3K847"/>
<evidence type="ECO:0008006" key="6">
    <source>
        <dbReference type="Google" id="ProtNLM"/>
    </source>
</evidence>
<evidence type="ECO:0000313" key="4">
    <source>
        <dbReference type="EMBL" id="OMP03234.1"/>
    </source>
</evidence>